<proteinExistence type="predicted"/>
<dbReference type="EMBL" id="CADEAL010004173">
    <property type="protein sequence ID" value="CAB1453514.1"/>
    <property type="molecule type" value="Genomic_DNA"/>
</dbReference>
<reference evidence="2" key="1">
    <citation type="submission" date="2020-03" db="EMBL/GenBank/DDBJ databases">
        <authorList>
            <person name="Weist P."/>
        </authorList>
    </citation>
    <scope>NUCLEOTIDE SEQUENCE</scope>
</reference>
<organism evidence="2 3">
    <name type="scientific">Pleuronectes platessa</name>
    <name type="common">European plaice</name>
    <dbReference type="NCBI Taxonomy" id="8262"/>
    <lineage>
        <taxon>Eukaryota</taxon>
        <taxon>Metazoa</taxon>
        <taxon>Chordata</taxon>
        <taxon>Craniata</taxon>
        <taxon>Vertebrata</taxon>
        <taxon>Euteleostomi</taxon>
        <taxon>Actinopterygii</taxon>
        <taxon>Neopterygii</taxon>
        <taxon>Teleostei</taxon>
        <taxon>Neoteleostei</taxon>
        <taxon>Acanthomorphata</taxon>
        <taxon>Carangaria</taxon>
        <taxon>Pleuronectiformes</taxon>
        <taxon>Pleuronectoidei</taxon>
        <taxon>Pleuronectidae</taxon>
        <taxon>Pleuronectes</taxon>
    </lineage>
</organism>
<sequence>MRGAVSVGAAEGGDRLEGTGVRRSATATLDVCRGSSSRITSATAPVRGTLRSRALRRVSNKHQQDGEEMKKESLEEEEEGVCSAWMDPAVRKDALLREGTRINLRLRIPSETSPLPGQVQIGFHTFMIECETTLTLQN</sequence>
<evidence type="ECO:0000256" key="1">
    <source>
        <dbReference type="SAM" id="MobiDB-lite"/>
    </source>
</evidence>
<evidence type="ECO:0000313" key="3">
    <source>
        <dbReference type="Proteomes" id="UP001153269"/>
    </source>
</evidence>
<dbReference type="AlphaFoldDB" id="A0A9N7VNC2"/>
<gene>
    <name evidence="2" type="ORF">PLEPLA_LOCUS41268</name>
</gene>
<comment type="caution">
    <text evidence="2">The sequence shown here is derived from an EMBL/GenBank/DDBJ whole genome shotgun (WGS) entry which is preliminary data.</text>
</comment>
<name>A0A9N7VNC2_PLEPL</name>
<feature type="region of interest" description="Disordered" evidence="1">
    <location>
        <begin position="57"/>
        <end position="78"/>
    </location>
</feature>
<accession>A0A9N7VNC2</accession>
<feature type="compositionally biased region" description="Basic and acidic residues" evidence="1">
    <location>
        <begin position="62"/>
        <end position="73"/>
    </location>
</feature>
<dbReference type="Proteomes" id="UP001153269">
    <property type="component" value="Unassembled WGS sequence"/>
</dbReference>
<keyword evidence="3" id="KW-1185">Reference proteome</keyword>
<protein>
    <submittedName>
        <fullName evidence="2">Uncharacterized protein</fullName>
    </submittedName>
</protein>
<feature type="region of interest" description="Disordered" evidence="1">
    <location>
        <begin position="1"/>
        <end position="22"/>
    </location>
</feature>
<evidence type="ECO:0000313" key="2">
    <source>
        <dbReference type="EMBL" id="CAB1453514.1"/>
    </source>
</evidence>